<evidence type="ECO:0000313" key="2">
    <source>
        <dbReference type="Proteomes" id="UP000762676"/>
    </source>
</evidence>
<accession>A0AAV4FSC7</accession>
<sequence length="129" mass="14587">MSQILEGSHRCGRIEHSQQNGLPGADLTRVTQIMTVCPHRYVEMDAGDALFFHCNLLHTSGINTSDTKRWALIPCYNRKSNNPVFKHHHPQYTPLNKVRDTAILECQNLDDLSGKMFNVPGEDKTVNAK</sequence>
<dbReference type="InterPro" id="IPR008775">
    <property type="entry name" value="Phytyl_CoA_dOase-like"/>
</dbReference>
<organism evidence="1 2">
    <name type="scientific">Elysia marginata</name>
    <dbReference type="NCBI Taxonomy" id="1093978"/>
    <lineage>
        <taxon>Eukaryota</taxon>
        <taxon>Metazoa</taxon>
        <taxon>Spiralia</taxon>
        <taxon>Lophotrochozoa</taxon>
        <taxon>Mollusca</taxon>
        <taxon>Gastropoda</taxon>
        <taxon>Heterobranchia</taxon>
        <taxon>Euthyneura</taxon>
        <taxon>Panpulmonata</taxon>
        <taxon>Sacoglossa</taxon>
        <taxon>Placobranchoidea</taxon>
        <taxon>Plakobranchidae</taxon>
        <taxon>Elysia</taxon>
    </lineage>
</organism>
<evidence type="ECO:0000313" key="1">
    <source>
        <dbReference type="EMBL" id="GFR75246.1"/>
    </source>
</evidence>
<comment type="caution">
    <text evidence="1">The sequence shown here is derived from an EMBL/GenBank/DDBJ whole genome shotgun (WGS) entry which is preliminary data.</text>
</comment>
<dbReference type="EMBL" id="BMAT01000887">
    <property type="protein sequence ID" value="GFR75246.1"/>
    <property type="molecule type" value="Genomic_DNA"/>
</dbReference>
<dbReference type="Proteomes" id="UP000762676">
    <property type="component" value="Unassembled WGS sequence"/>
</dbReference>
<dbReference type="Pfam" id="PF05721">
    <property type="entry name" value="PhyH"/>
    <property type="match status" value="1"/>
</dbReference>
<dbReference type="AlphaFoldDB" id="A0AAV4FSC7"/>
<name>A0AAV4FSC7_9GAST</name>
<protein>
    <submittedName>
        <fullName evidence="1">Ectoine hydroxylase</fullName>
    </submittedName>
</protein>
<keyword evidence="2" id="KW-1185">Reference proteome</keyword>
<dbReference type="SUPFAM" id="SSF51197">
    <property type="entry name" value="Clavaminate synthase-like"/>
    <property type="match status" value="1"/>
</dbReference>
<gene>
    <name evidence="1" type="ORF">ElyMa_000450600</name>
</gene>
<reference evidence="1 2" key="1">
    <citation type="journal article" date="2021" name="Elife">
        <title>Chloroplast acquisition without the gene transfer in kleptoplastic sea slugs, Plakobranchus ocellatus.</title>
        <authorList>
            <person name="Maeda T."/>
            <person name="Takahashi S."/>
            <person name="Yoshida T."/>
            <person name="Shimamura S."/>
            <person name="Takaki Y."/>
            <person name="Nagai Y."/>
            <person name="Toyoda A."/>
            <person name="Suzuki Y."/>
            <person name="Arimoto A."/>
            <person name="Ishii H."/>
            <person name="Satoh N."/>
            <person name="Nishiyama T."/>
            <person name="Hasebe M."/>
            <person name="Maruyama T."/>
            <person name="Minagawa J."/>
            <person name="Obokata J."/>
            <person name="Shigenobu S."/>
        </authorList>
    </citation>
    <scope>NUCLEOTIDE SEQUENCE [LARGE SCALE GENOMIC DNA]</scope>
</reference>
<proteinExistence type="predicted"/>
<dbReference type="Gene3D" id="2.60.120.620">
    <property type="entry name" value="q2cbj1_9rhob like domain"/>
    <property type="match status" value="1"/>
</dbReference>